<accession>A0A3M8R7W1</accession>
<protein>
    <submittedName>
        <fullName evidence="1">Uncharacterized protein</fullName>
    </submittedName>
</protein>
<dbReference type="EMBL" id="RIZI01000157">
    <property type="protein sequence ID" value="RNF63304.1"/>
    <property type="molecule type" value="Genomic_DNA"/>
</dbReference>
<name>A0A3M8R7W1_9PROT</name>
<dbReference type="RefSeq" id="WP_123103387.1">
    <property type="nucleotide sequence ID" value="NZ_CP127527.1"/>
</dbReference>
<dbReference type="Pfam" id="PF02635">
    <property type="entry name" value="DsrE"/>
    <property type="match status" value="1"/>
</dbReference>
<reference evidence="1" key="1">
    <citation type="submission" date="2018-10" db="EMBL/GenBank/DDBJ databases">
        <title>Acidithiobacillus sulfuriphilus sp. nov.: an extremely acidophilic sulfur-oxidizing chemolithotroph isolated from a neutral pH environment.</title>
        <authorList>
            <person name="Falagan C."/>
            <person name="Moya-Beltran A."/>
            <person name="Quatrini R."/>
            <person name="Johnson D.B."/>
        </authorList>
    </citation>
    <scope>NUCLEOTIDE SEQUENCE [LARGE SCALE GENOMIC DNA]</scope>
    <source>
        <strain evidence="1">CJ-2</strain>
    </source>
</reference>
<dbReference type="InterPro" id="IPR003787">
    <property type="entry name" value="Sulphur_relay_DsrE/F-like"/>
</dbReference>
<dbReference type="SUPFAM" id="SSF75169">
    <property type="entry name" value="DsrEFH-like"/>
    <property type="match status" value="1"/>
</dbReference>
<sequence length="115" mass="12590">MHWTILIKSHPEAPGNPVLNALRLAAAALADGIRVSLFLSEAAIELAWAEGDTNERRRVQRDLLAEILDLGAEIHTCGLSLTESKPVRPLMPGIRASTMKTLVRLMQEADQVITL</sequence>
<organism evidence="1">
    <name type="scientific">Acidithiobacillus sulfuriphilus</name>
    <dbReference type="NCBI Taxonomy" id="1867749"/>
    <lineage>
        <taxon>Bacteria</taxon>
        <taxon>Pseudomonadati</taxon>
        <taxon>Pseudomonadota</taxon>
        <taxon>Acidithiobacillia</taxon>
        <taxon>Acidithiobacillales</taxon>
        <taxon>Acidithiobacillaceae</taxon>
        <taxon>Acidithiobacillus</taxon>
    </lineage>
</organism>
<proteinExistence type="predicted"/>
<comment type="caution">
    <text evidence="1">The sequence shown here is derived from an EMBL/GenBank/DDBJ whole genome shotgun (WGS) entry which is preliminary data.</text>
</comment>
<evidence type="ECO:0000313" key="1">
    <source>
        <dbReference type="EMBL" id="RNF63304.1"/>
    </source>
</evidence>
<dbReference type="Gene3D" id="3.40.1260.10">
    <property type="entry name" value="DsrEFH-like"/>
    <property type="match status" value="1"/>
</dbReference>
<dbReference type="OrthoDB" id="5297252at2"/>
<dbReference type="AlphaFoldDB" id="A0A3M8R7W1"/>
<dbReference type="InterPro" id="IPR027396">
    <property type="entry name" value="DsrEFH-like"/>
</dbReference>
<gene>
    <name evidence="1" type="ORF">EC580_06615</name>
</gene>